<evidence type="ECO:0000313" key="1">
    <source>
        <dbReference type="EMBL" id="SDK38348.1"/>
    </source>
</evidence>
<reference evidence="1 2" key="1">
    <citation type="submission" date="2016-10" db="EMBL/GenBank/DDBJ databases">
        <authorList>
            <person name="de Groot N.N."/>
        </authorList>
    </citation>
    <scope>NUCLEOTIDE SEQUENCE [LARGE SCALE GENOMIC DNA]</scope>
    <source>
        <strain evidence="1 2">CGMCC 1.5382</strain>
    </source>
</reference>
<accession>A0A1G9BFP1</accession>
<dbReference type="RefSeq" id="WP_092322708.1">
    <property type="nucleotide sequence ID" value="NZ_FNFU01000005.1"/>
</dbReference>
<proteinExistence type="predicted"/>
<evidence type="ECO:0000313" key="2">
    <source>
        <dbReference type="Proteomes" id="UP000198701"/>
    </source>
</evidence>
<dbReference type="EMBL" id="FNFU01000005">
    <property type="protein sequence ID" value="SDK38348.1"/>
    <property type="molecule type" value="Genomic_DNA"/>
</dbReference>
<organism evidence="1 2">
    <name type="scientific">Cryobacterium psychrotolerans</name>
    <dbReference type="NCBI Taxonomy" id="386301"/>
    <lineage>
        <taxon>Bacteria</taxon>
        <taxon>Bacillati</taxon>
        <taxon>Actinomycetota</taxon>
        <taxon>Actinomycetes</taxon>
        <taxon>Micrococcales</taxon>
        <taxon>Microbacteriaceae</taxon>
        <taxon>Cryobacterium</taxon>
    </lineage>
</organism>
<name>A0A1G9BFP1_9MICO</name>
<dbReference type="Proteomes" id="UP000198701">
    <property type="component" value="Unassembled WGS sequence"/>
</dbReference>
<dbReference type="OrthoDB" id="5517693at2"/>
<protein>
    <submittedName>
        <fullName evidence="1">Transcriptional regulator, AbiEi antitoxin, Type IV TA system</fullName>
    </submittedName>
</protein>
<gene>
    <name evidence="1" type="ORF">SAMN05216282_105170</name>
</gene>
<sequence length="332" mass="36906">MIVGMDSRDLPTQAELELTRDQALVGLDGRALRRAHQNGEKNRLSRGVYLSARVWDAADDDARYLLRVKSVVLTRQARPVLSHFSAARVWGIPILGSWPREVHLMARGGGTRGSKYGIVWHHDSLPDDEVTDIDGFLVTSRLRTLVDLARSTRFLSAVVSLDAGLSAAYRLPDGQRDRDIAKGELVEAVARLGSVRGCRGARLAAGFADGLSGSPGESASRANIFLSGFPAPLLQVSYPRIEGGEDIVDFTWEARHHVRRVPVLGEFDGKVKYTRNEYTHGLPIEEIVWREKVREDRLRAPGRGMVRWLWDVALNPVALRARLINAGLRPER</sequence>
<keyword evidence="2" id="KW-1185">Reference proteome</keyword>
<dbReference type="STRING" id="386301.SAMN05216282_105170"/>
<dbReference type="AlphaFoldDB" id="A0A1G9BFP1"/>